<keyword evidence="10" id="KW-1185">Reference proteome</keyword>
<dbReference type="Proteomes" id="UP000270261">
    <property type="component" value="Unassembled WGS sequence"/>
</dbReference>
<dbReference type="GO" id="GO:0005886">
    <property type="term" value="C:plasma membrane"/>
    <property type="evidence" value="ECO:0007669"/>
    <property type="project" value="UniProtKB-SubCell"/>
</dbReference>
<dbReference type="PANTHER" id="PTHR30472">
    <property type="entry name" value="FERRIC ENTEROBACTIN TRANSPORT SYSTEM PERMEASE PROTEIN"/>
    <property type="match status" value="1"/>
</dbReference>
<dbReference type="Pfam" id="PF01032">
    <property type="entry name" value="FecCD"/>
    <property type="match status" value="1"/>
</dbReference>
<dbReference type="GO" id="GO:0022857">
    <property type="term" value="F:transmembrane transporter activity"/>
    <property type="evidence" value="ECO:0007669"/>
    <property type="project" value="InterPro"/>
</dbReference>
<feature type="transmembrane region" description="Helical" evidence="8">
    <location>
        <begin position="134"/>
        <end position="156"/>
    </location>
</feature>
<feature type="transmembrane region" description="Helical" evidence="8">
    <location>
        <begin position="168"/>
        <end position="187"/>
    </location>
</feature>
<evidence type="ECO:0000256" key="1">
    <source>
        <dbReference type="ARBA" id="ARBA00004651"/>
    </source>
</evidence>
<organism evidence="9 10">
    <name type="scientific">Lautropia dentalis</name>
    <dbReference type="NCBI Taxonomy" id="2490857"/>
    <lineage>
        <taxon>Bacteria</taxon>
        <taxon>Pseudomonadati</taxon>
        <taxon>Pseudomonadota</taxon>
        <taxon>Betaproteobacteria</taxon>
        <taxon>Burkholderiales</taxon>
        <taxon>Burkholderiaceae</taxon>
        <taxon>Lautropia</taxon>
    </lineage>
</organism>
<feature type="transmembrane region" description="Helical" evidence="8">
    <location>
        <begin position="108"/>
        <end position="128"/>
    </location>
</feature>
<evidence type="ECO:0000313" key="10">
    <source>
        <dbReference type="Proteomes" id="UP000270261"/>
    </source>
</evidence>
<feature type="transmembrane region" description="Helical" evidence="8">
    <location>
        <begin position="207"/>
        <end position="229"/>
    </location>
</feature>
<protein>
    <submittedName>
        <fullName evidence="9">Iron ABC transporter permease</fullName>
    </submittedName>
</protein>
<dbReference type="Gene3D" id="1.10.3470.10">
    <property type="entry name" value="ABC transporter involved in vitamin B12 uptake, BtuC"/>
    <property type="match status" value="1"/>
</dbReference>
<dbReference type="EMBL" id="RRUE01000002">
    <property type="protein sequence ID" value="RRN43798.1"/>
    <property type="molecule type" value="Genomic_DNA"/>
</dbReference>
<feature type="transmembrane region" description="Helical" evidence="8">
    <location>
        <begin position="322"/>
        <end position="343"/>
    </location>
</feature>
<name>A0A3R8N9Y8_9BURK</name>
<keyword evidence="5 8" id="KW-0812">Transmembrane</keyword>
<feature type="transmembrane region" description="Helical" evidence="8">
    <location>
        <begin position="257"/>
        <end position="283"/>
    </location>
</feature>
<evidence type="ECO:0000256" key="5">
    <source>
        <dbReference type="ARBA" id="ARBA00022692"/>
    </source>
</evidence>
<evidence type="ECO:0000256" key="4">
    <source>
        <dbReference type="ARBA" id="ARBA00022475"/>
    </source>
</evidence>
<proteinExistence type="inferred from homology"/>
<gene>
    <name evidence="9" type="ORF">EHV23_10310</name>
</gene>
<reference evidence="9 10" key="1">
    <citation type="submission" date="2018-11" db="EMBL/GenBank/DDBJ databases">
        <title>Genome sequencing of Lautropia sp. KCOM 2505 (= ChDC F240).</title>
        <authorList>
            <person name="Kook J.-K."/>
            <person name="Park S.-N."/>
            <person name="Lim Y.K."/>
        </authorList>
    </citation>
    <scope>NUCLEOTIDE SEQUENCE [LARGE SCALE GENOMIC DNA]</scope>
    <source>
        <strain evidence="9 10">KCOM 2505</strain>
    </source>
</reference>
<keyword evidence="3" id="KW-0813">Transport</keyword>
<dbReference type="CDD" id="cd06550">
    <property type="entry name" value="TM_ABC_iron-siderophores_like"/>
    <property type="match status" value="1"/>
</dbReference>
<comment type="subcellular location">
    <subcellularLocation>
        <location evidence="1">Cell membrane</location>
        <topology evidence="1">Multi-pass membrane protein</topology>
    </subcellularLocation>
</comment>
<evidence type="ECO:0000256" key="7">
    <source>
        <dbReference type="ARBA" id="ARBA00023136"/>
    </source>
</evidence>
<keyword evidence="7 8" id="KW-0472">Membrane</keyword>
<feature type="transmembrane region" description="Helical" evidence="8">
    <location>
        <begin position="29"/>
        <end position="50"/>
    </location>
</feature>
<evidence type="ECO:0000313" key="9">
    <source>
        <dbReference type="EMBL" id="RRN43798.1"/>
    </source>
</evidence>
<comment type="similarity">
    <text evidence="2">Belongs to the binding-protein-dependent transport system permease family. FecCD subfamily.</text>
</comment>
<accession>A0A3R8N9Y8</accession>
<dbReference type="OrthoDB" id="9811721at2"/>
<sequence length="348" mass="36387">MNTSPLSSSTTVLHSPAWQTRRMHRRMTAGLLVGLLLVMLLALGSGRYPLGWSDLPRLLGSPSELDRLVAWDLRLPRILAALFTGACLASAGWIFQRMSRNALASPDIIGLSTGSATGGLVVILLLGHSDMTQAAGSVPLGTLVGGLLTIALVYALSARRGIGGQWMILAGIAVGALLSAVNDYLITRADIDDALMARTWLFGSLQGADWTLVTVMAVLGMPLLALASLQAPALDLLEMGDEVAGALGLPVRRARSILLVVAVALTALVIALAGPIGFVALVAPQLARRLCRGGAYFPAVVLMGALLCVAGDTLARTMLAPFQIPVGLVTSMLGGAYLVWLLAREWKA</sequence>
<dbReference type="SUPFAM" id="SSF81345">
    <property type="entry name" value="ABC transporter involved in vitamin B12 uptake, BtuC"/>
    <property type="match status" value="1"/>
</dbReference>
<dbReference type="PANTHER" id="PTHR30472:SF24">
    <property type="entry name" value="FERRIC ENTEROBACTIN TRANSPORT SYSTEM PERMEASE PROTEIN FEPG"/>
    <property type="match status" value="1"/>
</dbReference>
<evidence type="ECO:0000256" key="8">
    <source>
        <dbReference type="SAM" id="Phobius"/>
    </source>
</evidence>
<keyword evidence="6 8" id="KW-1133">Transmembrane helix</keyword>
<keyword evidence="4" id="KW-1003">Cell membrane</keyword>
<comment type="caution">
    <text evidence="9">The sequence shown here is derived from an EMBL/GenBank/DDBJ whole genome shotgun (WGS) entry which is preliminary data.</text>
</comment>
<feature type="transmembrane region" description="Helical" evidence="8">
    <location>
        <begin position="78"/>
        <end position="96"/>
    </location>
</feature>
<feature type="transmembrane region" description="Helical" evidence="8">
    <location>
        <begin position="295"/>
        <end position="315"/>
    </location>
</feature>
<evidence type="ECO:0000256" key="3">
    <source>
        <dbReference type="ARBA" id="ARBA00022448"/>
    </source>
</evidence>
<evidence type="ECO:0000256" key="2">
    <source>
        <dbReference type="ARBA" id="ARBA00007935"/>
    </source>
</evidence>
<dbReference type="InterPro" id="IPR000522">
    <property type="entry name" value="ABC_transptr_permease_BtuC"/>
</dbReference>
<dbReference type="InterPro" id="IPR037294">
    <property type="entry name" value="ABC_BtuC-like"/>
</dbReference>
<evidence type="ECO:0000256" key="6">
    <source>
        <dbReference type="ARBA" id="ARBA00022989"/>
    </source>
</evidence>
<dbReference type="RefSeq" id="WP_125096001.1">
    <property type="nucleotide sequence ID" value="NZ_RRUE01000002.1"/>
</dbReference>
<dbReference type="AlphaFoldDB" id="A0A3R8N9Y8"/>
<dbReference type="GO" id="GO:0033214">
    <property type="term" value="P:siderophore-iron import into cell"/>
    <property type="evidence" value="ECO:0007669"/>
    <property type="project" value="TreeGrafter"/>
</dbReference>